<evidence type="ECO:0000313" key="1">
    <source>
        <dbReference type="EMBL" id="HIR04557.1"/>
    </source>
</evidence>
<dbReference type="EMBL" id="DVGC01000004">
    <property type="protein sequence ID" value="HIR04557.1"/>
    <property type="molecule type" value="Genomic_DNA"/>
</dbReference>
<dbReference type="AlphaFoldDB" id="A0A9D1A1X6"/>
<dbReference type="Proteomes" id="UP000824250">
    <property type="component" value="Unassembled WGS sequence"/>
</dbReference>
<reference evidence="1" key="1">
    <citation type="submission" date="2020-10" db="EMBL/GenBank/DDBJ databases">
        <authorList>
            <person name="Gilroy R."/>
        </authorList>
    </citation>
    <scope>NUCLEOTIDE SEQUENCE</scope>
    <source>
        <strain evidence="1">CHK180-2868</strain>
    </source>
</reference>
<name>A0A9D1A1X6_9FIRM</name>
<protein>
    <submittedName>
        <fullName evidence="1">Uncharacterized protein</fullName>
    </submittedName>
</protein>
<gene>
    <name evidence="1" type="ORF">IAB28_01095</name>
</gene>
<evidence type="ECO:0000313" key="2">
    <source>
        <dbReference type="Proteomes" id="UP000824250"/>
    </source>
</evidence>
<reference evidence="1" key="2">
    <citation type="journal article" date="2021" name="PeerJ">
        <title>Extensive microbial diversity within the chicken gut microbiome revealed by metagenomics and culture.</title>
        <authorList>
            <person name="Gilroy R."/>
            <person name="Ravi A."/>
            <person name="Getino M."/>
            <person name="Pursley I."/>
            <person name="Horton D.L."/>
            <person name="Alikhan N.F."/>
            <person name="Baker D."/>
            <person name="Gharbi K."/>
            <person name="Hall N."/>
            <person name="Watson M."/>
            <person name="Adriaenssens E.M."/>
            <person name="Foster-Nyarko E."/>
            <person name="Jarju S."/>
            <person name="Secka A."/>
            <person name="Antonio M."/>
            <person name="Oren A."/>
            <person name="Chaudhuri R.R."/>
            <person name="La Ragione R."/>
            <person name="Hildebrand F."/>
            <person name="Pallen M.J."/>
        </authorList>
    </citation>
    <scope>NUCLEOTIDE SEQUENCE</scope>
    <source>
        <strain evidence="1">CHK180-2868</strain>
    </source>
</reference>
<proteinExistence type="predicted"/>
<organism evidence="1 2">
    <name type="scientific">Candidatus Copromonas faecavium</name>
    <name type="common">nom. illeg.</name>
    <dbReference type="NCBI Taxonomy" id="2840740"/>
    <lineage>
        <taxon>Bacteria</taxon>
        <taxon>Bacillati</taxon>
        <taxon>Bacillota</taxon>
        <taxon>Clostridia</taxon>
        <taxon>Lachnospirales</taxon>
        <taxon>Lachnospiraceae</taxon>
        <taxon>Candidatus Copromonas (nom. illeg.)</taxon>
    </lineage>
</organism>
<comment type="caution">
    <text evidence="1">The sequence shown here is derived from an EMBL/GenBank/DDBJ whole genome shotgun (WGS) entry which is preliminary data.</text>
</comment>
<sequence>MTVMKPTVPENISLVFDSVYYADHNPDLYEAFGYDYDKLLNHFLTSGMQEGRCACESFQVNVYREANPDLASAFGDDLAAYYEHYMDCGHAEGRCAH</sequence>
<accession>A0A9D1A1X6</accession>